<name>A0A0W1R5S0_9EURY</name>
<dbReference type="AlphaFoldDB" id="A0A0W1R5S0"/>
<accession>A0A0W1R5S0</accession>
<comment type="caution">
    <text evidence="2">The sequence shown here is derived from an EMBL/GenBank/DDBJ whole genome shotgun (WGS) entry which is preliminary data.</text>
</comment>
<feature type="transmembrane region" description="Helical" evidence="1">
    <location>
        <begin position="6"/>
        <end position="33"/>
    </location>
</feature>
<keyword evidence="1" id="KW-0812">Transmembrane</keyword>
<dbReference type="OrthoDB" id="292947at2157"/>
<sequence>MVDISQLFVLFVILLTVVLVGYAFVMLTGALLLARVASALTARTATVVPDDRSLGDVERHLESLALERHVDSGVVRAVEPERRRPGRSPAAYARPPTDGVRVDVAIPTPERPLVSEWFPLPERLDGRSQLETVLRRYDVPADDLSELLGTEVPVHRATDGRWVVDWHPASPTFDARAVVREGVRWVVARQRQQQRQQQQQRQRE</sequence>
<evidence type="ECO:0000256" key="1">
    <source>
        <dbReference type="SAM" id="Phobius"/>
    </source>
</evidence>
<proteinExistence type="predicted"/>
<reference evidence="2 3" key="1">
    <citation type="submission" date="2015-12" db="EMBL/GenBank/DDBJ databases">
        <title>Haloprofundus marisrubri gen. nov., sp. nov., an extremely halophilic archaeon isolated from the Discovery deep brine-seawater interface in the Red Sea.</title>
        <authorList>
            <person name="Zhang G."/>
            <person name="Stingl U."/>
            <person name="Rashid M."/>
        </authorList>
    </citation>
    <scope>NUCLEOTIDE SEQUENCE [LARGE SCALE GENOMIC DNA]</scope>
    <source>
        <strain evidence="2 3">SB9</strain>
    </source>
</reference>
<dbReference type="STRING" id="1514971.AUR64_18515"/>
<dbReference type="RefSeq" id="WP_058582944.1">
    <property type="nucleotide sequence ID" value="NZ_LOPU01000030.1"/>
</dbReference>
<organism evidence="2 3">
    <name type="scientific">Haloprofundus marisrubri</name>
    <dbReference type="NCBI Taxonomy" id="1514971"/>
    <lineage>
        <taxon>Archaea</taxon>
        <taxon>Methanobacteriati</taxon>
        <taxon>Methanobacteriota</taxon>
        <taxon>Stenosarchaea group</taxon>
        <taxon>Halobacteria</taxon>
        <taxon>Halobacteriales</taxon>
        <taxon>Haloferacaceae</taxon>
        <taxon>Haloprofundus</taxon>
    </lineage>
</organism>
<evidence type="ECO:0000313" key="2">
    <source>
        <dbReference type="EMBL" id="KTG08660.1"/>
    </source>
</evidence>
<dbReference type="Proteomes" id="UP000054387">
    <property type="component" value="Unassembled WGS sequence"/>
</dbReference>
<protein>
    <submittedName>
        <fullName evidence="2">Uncharacterized protein</fullName>
    </submittedName>
</protein>
<keyword evidence="1" id="KW-0472">Membrane</keyword>
<gene>
    <name evidence="2" type="ORF">AUR64_18515</name>
</gene>
<keyword evidence="1" id="KW-1133">Transmembrane helix</keyword>
<dbReference type="EMBL" id="LOPU01000030">
    <property type="protein sequence ID" value="KTG08660.1"/>
    <property type="molecule type" value="Genomic_DNA"/>
</dbReference>
<evidence type="ECO:0000313" key="3">
    <source>
        <dbReference type="Proteomes" id="UP000054387"/>
    </source>
</evidence>
<keyword evidence="3" id="KW-1185">Reference proteome</keyword>